<evidence type="ECO:0000256" key="3">
    <source>
        <dbReference type="SAM" id="Phobius"/>
    </source>
</evidence>
<keyword evidence="3" id="KW-0812">Transmembrane</keyword>
<evidence type="ECO:0000313" key="5">
    <source>
        <dbReference type="Proteomes" id="UP000886744"/>
    </source>
</evidence>
<dbReference type="Pfam" id="PF03938">
    <property type="entry name" value="OmpH"/>
    <property type="match status" value="1"/>
</dbReference>
<evidence type="ECO:0000256" key="2">
    <source>
        <dbReference type="ARBA" id="ARBA00022729"/>
    </source>
</evidence>
<dbReference type="InterPro" id="IPR005632">
    <property type="entry name" value="Chaperone_Skp"/>
</dbReference>
<dbReference type="GO" id="GO:0051082">
    <property type="term" value="F:unfolded protein binding"/>
    <property type="evidence" value="ECO:0007669"/>
    <property type="project" value="InterPro"/>
</dbReference>
<name>A0A9D1E246_9BACT</name>
<comment type="similarity">
    <text evidence="1">Belongs to the Skp family.</text>
</comment>
<accession>A0A9D1E246</accession>
<keyword evidence="2" id="KW-0732">Signal</keyword>
<gene>
    <name evidence="4" type="ORF">IAC94_06655</name>
</gene>
<comment type="caution">
    <text evidence="4">The sequence shown here is derived from an EMBL/GenBank/DDBJ whole genome shotgun (WGS) entry which is preliminary data.</text>
</comment>
<dbReference type="InterPro" id="IPR024930">
    <property type="entry name" value="Skp_dom_sf"/>
</dbReference>
<keyword evidence="3" id="KW-0472">Membrane</keyword>
<dbReference type="PANTHER" id="PTHR35089:SF1">
    <property type="entry name" value="CHAPERONE PROTEIN SKP"/>
    <property type="match status" value="1"/>
</dbReference>
<dbReference type="AlphaFoldDB" id="A0A9D1E246"/>
<sequence length="202" mass="22640">MKKANLIINIVLIIAVAALFVLHFTGSGKASKPQTTGNENVTAVKGDIVYINLDTLVNQYDMYNDLRSELQGKLSAIENDINKQGRALENDIKSFQEKMQKGLLTRSQAESMNNDLAQRDQDLRNLTQQKQMEMAEEESVMLNKVMDAITTYVAEYNKQKQYSLILTTTTATTTVINGNSGLDITQEILNGLNAEYIKNRNK</sequence>
<organism evidence="4 5">
    <name type="scientific">Candidatus Coprenecus avistercoris</name>
    <dbReference type="NCBI Taxonomy" id="2840730"/>
    <lineage>
        <taxon>Bacteria</taxon>
        <taxon>Pseudomonadati</taxon>
        <taxon>Bacteroidota</taxon>
        <taxon>Bacteroidia</taxon>
        <taxon>Bacteroidales</taxon>
        <taxon>Rikenellaceae</taxon>
        <taxon>Rikenellaceae incertae sedis</taxon>
        <taxon>Candidatus Coprenecus</taxon>
    </lineage>
</organism>
<evidence type="ECO:0000256" key="1">
    <source>
        <dbReference type="ARBA" id="ARBA00009091"/>
    </source>
</evidence>
<dbReference type="SMART" id="SM00935">
    <property type="entry name" value="OmpH"/>
    <property type="match status" value="1"/>
</dbReference>
<keyword evidence="3" id="KW-1133">Transmembrane helix</keyword>
<dbReference type="GO" id="GO:0050821">
    <property type="term" value="P:protein stabilization"/>
    <property type="evidence" value="ECO:0007669"/>
    <property type="project" value="TreeGrafter"/>
</dbReference>
<dbReference type="GO" id="GO:0005829">
    <property type="term" value="C:cytosol"/>
    <property type="evidence" value="ECO:0007669"/>
    <property type="project" value="TreeGrafter"/>
</dbReference>
<dbReference type="SUPFAM" id="SSF111384">
    <property type="entry name" value="OmpH-like"/>
    <property type="match status" value="1"/>
</dbReference>
<dbReference type="Gene3D" id="3.30.910.20">
    <property type="entry name" value="Skp domain"/>
    <property type="match status" value="1"/>
</dbReference>
<reference evidence="4" key="1">
    <citation type="submission" date="2020-10" db="EMBL/GenBank/DDBJ databases">
        <authorList>
            <person name="Gilroy R."/>
        </authorList>
    </citation>
    <scope>NUCLEOTIDE SEQUENCE</scope>
    <source>
        <strain evidence="4">ChiHjej13B12-12457</strain>
    </source>
</reference>
<reference evidence="4" key="2">
    <citation type="journal article" date="2021" name="PeerJ">
        <title>Extensive microbial diversity within the chicken gut microbiome revealed by metagenomics and culture.</title>
        <authorList>
            <person name="Gilroy R."/>
            <person name="Ravi A."/>
            <person name="Getino M."/>
            <person name="Pursley I."/>
            <person name="Horton D.L."/>
            <person name="Alikhan N.F."/>
            <person name="Baker D."/>
            <person name="Gharbi K."/>
            <person name="Hall N."/>
            <person name="Watson M."/>
            <person name="Adriaenssens E.M."/>
            <person name="Foster-Nyarko E."/>
            <person name="Jarju S."/>
            <person name="Secka A."/>
            <person name="Antonio M."/>
            <person name="Oren A."/>
            <person name="Chaudhuri R.R."/>
            <person name="La Ragione R."/>
            <person name="Hildebrand F."/>
            <person name="Pallen M.J."/>
        </authorList>
    </citation>
    <scope>NUCLEOTIDE SEQUENCE</scope>
    <source>
        <strain evidence="4">ChiHjej13B12-12457</strain>
    </source>
</reference>
<dbReference type="EMBL" id="DVHI01000082">
    <property type="protein sequence ID" value="HIR63183.1"/>
    <property type="molecule type" value="Genomic_DNA"/>
</dbReference>
<evidence type="ECO:0000313" key="4">
    <source>
        <dbReference type="EMBL" id="HIR63183.1"/>
    </source>
</evidence>
<protein>
    <submittedName>
        <fullName evidence="4">OmpH family outer membrane protein</fullName>
    </submittedName>
</protein>
<feature type="transmembrane region" description="Helical" evidence="3">
    <location>
        <begin position="6"/>
        <end position="24"/>
    </location>
</feature>
<dbReference type="PANTHER" id="PTHR35089">
    <property type="entry name" value="CHAPERONE PROTEIN SKP"/>
    <property type="match status" value="1"/>
</dbReference>
<dbReference type="Proteomes" id="UP000886744">
    <property type="component" value="Unassembled WGS sequence"/>
</dbReference>
<proteinExistence type="inferred from homology"/>